<dbReference type="Gene3D" id="3.30.70.360">
    <property type="match status" value="1"/>
</dbReference>
<dbReference type="Pfam" id="PF07687">
    <property type="entry name" value="M20_dimer"/>
    <property type="match status" value="1"/>
</dbReference>
<comment type="caution">
    <text evidence="2">The sequence shown here is derived from an EMBL/GenBank/DDBJ whole genome shotgun (WGS) entry which is preliminary data.</text>
</comment>
<dbReference type="InterPro" id="IPR011650">
    <property type="entry name" value="Peptidase_M20_dimer"/>
</dbReference>
<feature type="non-terminal residue" evidence="2">
    <location>
        <position position="162"/>
    </location>
</feature>
<dbReference type="Gene3D" id="3.40.630.10">
    <property type="entry name" value="Zn peptidases"/>
    <property type="match status" value="1"/>
</dbReference>
<sequence length="162" mass="17258">EISHIVHDVEKFADRMKGTTVNVGIIHGGSRTNVVPEDSEIEVDVRVKTQAESNRIEQAFKSLEPHDRRINLIVTGGFERPPMERNEINDALFRRVQSIGKDAGMDLEACEVGGASDGNFVSAAGVPVIDGMGAVGGGAHSLSEKIDVSATLSRILLVAAAI</sequence>
<dbReference type="GO" id="GO:0016787">
    <property type="term" value="F:hydrolase activity"/>
    <property type="evidence" value="ECO:0007669"/>
    <property type="project" value="InterPro"/>
</dbReference>
<organism evidence="2">
    <name type="scientific">mine drainage metagenome</name>
    <dbReference type="NCBI Taxonomy" id="410659"/>
    <lineage>
        <taxon>unclassified sequences</taxon>
        <taxon>metagenomes</taxon>
        <taxon>ecological metagenomes</taxon>
    </lineage>
</organism>
<proteinExistence type="predicted"/>
<reference evidence="2" key="1">
    <citation type="submission" date="2013-08" db="EMBL/GenBank/DDBJ databases">
        <authorList>
            <person name="Mendez C."/>
            <person name="Richter M."/>
            <person name="Ferrer M."/>
            <person name="Sanchez J."/>
        </authorList>
    </citation>
    <scope>NUCLEOTIDE SEQUENCE</scope>
</reference>
<dbReference type="EMBL" id="AUZZ01009834">
    <property type="protein sequence ID" value="EQD32427.1"/>
    <property type="molecule type" value="Genomic_DNA"/>
</dbReference>
<reference evidence="2" key="2">
    <citation type="journal article" date="2014" name="ISME J.">
        <title>Microbial stratification in low pH oxic and suboxic macroscopic growths along an acid mine drainage.</title>
        <authorList>
            <person name="Mendez-Garcia C."/>
            <person name="Mesa V."/>
            <person name="Sprenger R.R."/>
            <person name="Richter M."/>
            <person name="Diez M.S."/>
            <person name="Solano J."/>
            <person name="Bargiela R."/>
            <person name="Golyshina O.V."/>
            <person name="Manteca A."/>
            <person name="Ramos J.L."/>
            <person name="Gallego J.R."/>
            <person name="Llorente I."/>
            <person name="Martins Dos Santos V.A."/>
            <person name="Jensen O.N."/>
            <person name="Pelaez A.I."/>
            <person name="Sanchez J."/>
            <person name="Ferrer M."/>
        </authorList>
    </citation>
    <scope>NUCLEOTIDE SEQUENCE</scope>
</reference>
<dbReference type="Pfam" id="PF01546">
    <property type="entry name" value="Peptidase_M20"/>
    <property type="match status" value="1"/>
</dbReference>
<dbReference type="InterPro" id="IPR036264">
    <property type="entry name" value="Bact_exopeptidase_dim_dom"/>
</dbReference>
<feature type="domain" description="Peptidase M20 dimerisation" evidence="1">
    <location>
        <begin position="3"/>
        <end position="62"/>
    </location>
</feature>
<accession>T0YKH3</accession>
<dbReference type="SUPFAM" id="SSF53187">
    <property type="entry name" value="Zn-dependent exopeptidases"/>
    <property type="match status" value="1"/>
</dbReference>
<evidence type="ECO:0000259" key="1">
    <source>
        <dbReference type="Pfam" id="PF07687"/>
    </source>
</evidence>
<dbReference type="AlphaFoldDB" id="T0YKH3"/>
<dbReference type="InterPro" id="IPR002933">
    <property type="entry name" value="Peptidase_M20"/>
</dbReference>
<protein>
    <submittedName>
        <fullName evidence="2">Peptidase M20</fullName>
    </submittedName>
</protein>
<dbReference type="SUPFAM" id="SSF55031">
    <property type="entry name" value="Bacterial exopeptidase dimerisation domain"/>
    <property type="match status" value="1"/>
</dbReference>
<name>T0YKH3_9ZZZZ</name>
<evidence type="ECO:0000313" key="2">
    <source>
        <dbReference type="EMBL" id="EQD32427.1"/>
    </source>
</evidence>
<gene>
    <name evidence="2" type="ORF">B2A_13573</name>
</gene>
<feature type="non-terminal residue" evidence="2">
    <location>
        <position position="1"/>
    </location>
</feature>